<evidence type="ECO:0000313" key="2">
    <source>
        <dbReference type="EMBL" id="AEO53324.1"/>
    </source>
</evidence>
<dbReference type="Proteomes" id="UP000007322">
    <property type="component" value="Chromosome 1"/>
</dbReference>
<gene>
    <name evidence="2" type="ORF">MYCTH_2294482</name>
</gene>
<organism evidence="2 3">
    <name type="scientific">Thermothelomyces thermophilus (strain ATCC 42464 / BCRC 31852 / DSM 1799)</name>
    <name type="common">Sporotrichum thermophile</name>
    <dbReference type="NCBI Taxonomy" id="573729"/>
    <lineage>
        <taxon>Eukaryota</taxon>
        <taxon>Fungi</taxon>
        <taxon>Dikarya</taxon>
        <taxon>Ascomycota</taxon>
        <taxon>Pezizomycotina</taxon>
        <taxon>Sordariomycetes</taxon>
        <taxon>Sordariomycetidae</taxon>
        <taxon>Sordariales</taxon>
        <taxon>Chaetomiaceae</taxon>
        <taxon>Thermothelomyces</taxon>
    </lineage>
</organism>
<dbReference type="VEuPathDB" id="FungiDB:MYCTH_2294482"/>
<evidence type="ECO:0000256" key="1">
    <source>
        <dbReference type="SAM" id="SignalP"/>
    </source>
</evidence>
<feature type="signal peptide" evidence="1">
    <location>
        <begin position="1"/>
        <end position="38"/>
    </location>
</feature>
<feature type="chain" id="PRO_5003435141" evidence="1">
    <location>
        <begin position="39"/>
        <end position="111"/>
    </location>
</feature>
<dbReference type="HOGENOM" id="CLU_2160150_0_0_1"/>
<accession>G2Q1P0</accession>
<name>G2Q1P0_THET4</name>
<sequence>MAFFLASSASARLPARLGVGVLLLLLSEPFMLMPESRACRPAGFLPATGRLAGGCGAAGLARAATPFAAAAAGGGGGGRGAGAGAGAGSCSSTYAAGTQACPLDVLASHQP</sequence>
<protein>
    <submittedName>
        <fullName evidence="2">Uncharacterized protein</fullName>
    </submittedName>
</protein>
<keyword evidence="1" id="KW-0732">Signal</keyword>
<dbReference type="AlphaFoldDB" id="G2Q1P0"/>
<keyword evidence="3" id="KW-1185">Reference proteome</keyword>
<reference evidence="2 3" key="1">
    <citation type="journal article" date="2011" name="Nat. Biotechnol.">
        <title>Comparative genomic analysis of the thermophilic biomass-degrading fungi Myceliophthora thermophila and Thielavia terrestris.</title>
        <authorList>
            <person name="Berka R.M."/>
            <person name="Grigoriev I.V."/>
            <person name="Otillar R."/>
            <person name="Salamov A."/>
            <person name="Grimwood J."/>
            <person name="Reid I."/>
            <person name="Ishmael N."/>
            <person name="John T."/>
            <person name="Darmond C."/>
            <person name="Moisan M.-C."/>
            <person name="Henrissat B."/>
            <person name="Coutinho P.M."/>
            <person name="Lombard V."/>
            <person name="Natvig D.O."/>
            <person name="Lindquist E."/>
            <person name="Schmutz J."/>
            <person name="Lucas S."/>
            <person name="Harris P."/>
            <person name="Powlowski J."/>
            <person name="Bellemare A."/>
            <person name="Taylor D."/>
            <person name="Butler G."/>
            <person name="de Vries R.P."/>
            <person name="Allijn I.E."/>
            <person name="van den Brink J."/>
            <person name="Ushinsky S."/>
            <person name="Storms R."/>
            <person name="Powell A.J."/>
            <person name="Paulsen I.T."/>
            <person name="Elbourne L.D.H."/>
            <person name="Baker S.E."/>
            <person name="Magnuson J."/>
            <person name="LaBoissiere S."/>
            <person name="Clutterbuck A.J."/>
            <person name="Martinez D."/>
            <person name="Wogulis M."/>
            <person name="de Leon A.L."/>
            <person name="Rey M.W."/>
            <person name="Tsang A."/>
        </authorList>
    </citation>
    <scope>NUCLEOTIDE SEQUENCE [LARGE SCALE GENOMIC DNA]</scope>
    <source>
        <strain evidence="3">ATCC 42464 / BCRC 31852 / DSM 1799</strain>
    </source>
</reference>
<dbReference type="KEGG" id="mtm:MYCTH_2294482"/>
<dbReference type="InParanoid" id="G2Q1P0"/>
<dbReference type="RefSeq" id="XP_003658569.1">
    <property type="nucleotide sequence ID" value="XM_003658521.1"/>
</dbReference>
<evidence type="ECO:0000313" key="3">
    <source>
        <dbReference type="Proteomes" id="UP000007322"/>
    </source>
</evidence>
<proteinExistence type="predicted"/>
<dbReference type="EMBL" id="CP003002">
    <property type="protein sequence ID" value="AEO53324.1"/>
    <property type="molecule type" value="Genomic_DNA"/>
</dbReference>
<dbReference type="GeneID" id="11513248"/>